<dbReference type="AlphaFoldDB" id="A0AA38I533"/>
<protein>
    <recommendedName>
        <fullName evidence="3">Phosphoribosyltransferase domain-containing protein</fullName>
    </recommendedName>
</protein>
<dbReference type="SUPFAM" id="SSF53271">
    <property type="entry name" value="PRTase-like"/>
    <property type="match status" value="1"/>
</dbReference>
<dbReference type="GO" id="GO:0016740">
    <property type="term" value="F:transferase activity"/>
    <property type="evidence" value="ECO:0007669"/>
    <property type="project" value="UniProtKB-KW"/>
</dbReference>
<gene>
    <name evidence="4" type="ORF">Zmor_017392</name>
</gene>
<evidence type="ECO:0000256" key="2">
    <source>
        <dbReference type="ARBA" id="ARBA00022962"/>
    </source>
</evidence>
<evidence type="ECO:0000313" key="4">
    <source>
        <dbReference type="EMBL" id="KAJ3651343.1"/>
    </source>
</evidence>
<proteinExistence type="predicted"/>
<dbReference type="InterPro" id="IPR000836">
    <property type="entry name" value="PRTase_dom"/>
</dbReference>
<keyword evidence="1" id="KW-0808">Transferase</keyword>
<dbReference type="Pfam" id="PF00156">
    <property type="entry name" value="Pribosyltran"/>
    <property type="match status" value="1"/>
</dbReference>
<dbReference type="InterPro" id="IPR029057">
    <property type="entry name" value="PRTase-like"/>
</dbReference>
<feature type="domain" description="Phosphoribosyltransferase" evidence="3">
    <location>
        <begin position="31"/>
        <end position="86"/>
    </location>
</feature>
<dbReference type="Proteomes" id="UP001168821">
    <property type="component" value="Unassembled WGS sequence"/>
</dbReference>
<evidence type="ECO:0000313" key="5">
    <source>
        <dbReference type="Proteomes" id="UP001168821"/>
    </source>
</evidence>
<dbReference type="Gene3D" id="3.40.50.2020">
    <property type="match status" value="1"/>
</dbReference>
<sequence length="172" mass="18433">MVPDPVFDCLFKLTTATYSHAAVSSQTPAMPTVSVAPEAVASRALSGSVKGKRVLLIDDSIVRGNTIGPIIKLLRNAGAKEVHIRVASPPLLYPCYMGINIPTREELIANKLNPDELAVHVGANSLKYLSVEGLVKAVRSDIKTKNPHKVGHCTACLTGEYPGGEPHKDLDW</sequence>
<organism evidence="4 5">
    <name type="scientific">Zophobas morio</name>
    <dbReference type="NCBI Taxonomy" id="2755281"/>
    <lineage>
        <taxon>Eukaryota</taxon>
        <taxon>Metazoa</taxon>
        <taxon>Ecdysozoa</taxon>
        <taxon>Arthropoda</taxon>
        <taxon>Hexapoda</taxon>
        <taxon>Insecta</taxon>
        <taxon>Pterygota</taxon>
        <taxon>Neoptera</taxon>
        <taxon>Endopterygota</taxon>
        <taxon>Coleoptera</taxon>
        <taxon>Polyphaga</taxon>
        <taxon>Cucujiformia</taxon>
        <taxon>Tenebrionidae</taxon>
        <taxon>Zophobas</taxon>
    </lineage>
</organism>
<accession>A0AA38I533</accession>
<dbReference type="CDD" id="cd06223">
    <property type="entry name" value="PRTases_typeI"/>
    <property type="match status" value="1"/>
</dbReference>
<dbReference type="EMBL" id="JALNTZ010000005">
    <property type="protein sequence ID" value="KAJ3651343.1"/>
    <property type="molecule type" value="Genomic_DNA"/>
</dbReference>
<evidence type="ECO:0000256" key="1">
    <source>
        <dbReference type="ARBA" id="ARBA00022679"/>
    </source>
</evidence>
<name>A0AA38I533_9CUCU</name>
<keyword evidence="5" id="KW-1185">Reference proteome</keyword>
<dbReference type="PANTHER" id="PTHR11907">
    <property type="entry name" value="AMIDOPHOSPHORIBOSYLTRANSFERASE"/>
    <property type="match status" value="1"/>
</dbReference>
<keyword evidence="2" id="KW-0315">Glutamine amidotransferase</keyword>
<evidence type="ECO:0000259" key="3">
    <source>
        <dbReference type="Pfam" id="PF00156"/>
    </source>
</evidence>
<comment type="caution">
    <text evidence="4">The sequence shown here is derived from an EMBL/GenBank/DDBJ whole genome shotgun (WGS) entry which is preliminary data.</text>
</comment>
<reference evidence="4" key="1">
    <citation type="journal article" date="2023" name="G3 (Bethesda)">
        <title>Whole genome assemblies of Zophobas morio and Tenebrio molitor.</title>
        <authorList>
            <person name="Kaur S."/>
            <person name="Stinson S.A."/>
            <person name="diCenzo G.C."/>
        </authorList>
    </citation>
    <scope>NUCLEOTIDE SEQUENCE</scope>
    <source>
        <strain evidence="4">QUZm001</strain>
    </source>
</reference>